<dbReference type="Proteomes" id="UP000054018">
    <property type="component" value="Unassembled WGS sequence"/>
</dbReference>
<dbReference type="STRING" id="765257.A0A0C9ZKK5"/>
<sequence length="164" mass="17773">MSAFPSVPCFFSLLSYVLYNRVLSFPSILSLVRLSKRTLFPNGYPGPPPVDPTPEEQVMIRRRLIRRVSGMLPVPISAILLGSSPVVSLEAIVDPLDDHACNTHLVVFLFDAVLLTVFPELAMQGSSSKVVTENFSTLMDGLEGEEGDVGSVAEDLPSPVSLVE</sequence>
<keyword evidence="3" id="KW-1185">Reference proteome</keyword>
<dbReference type="EMBL" id="KN833701">
    <property type="protein sequence ID" value="KIK26504.1"/>
    <property type="molecule type" value="Genomic_DNA"/>
</dbReference>
<dbReference type="OrthoDB" id="431557at2759"/>
<accession>A0A0C9ZKK5</accession>
<dbReference type="AlphaFoldDB" id="A0A0C9ZKK5"/>
<proteinExistence type="predicted"/>
<reference evidence="3" key="2">
    <citation type="submission" date="2015-01" db="EMBL/GenBank/DDBJ databases">
        <title>Evolutionary Origins and Diversification of the Mycorrhizal Mutualists.</title>
        <authorList>
            <consortium name="DOE Joint Genome Institute"/>
            <consortium name="Mycorrhizal Genomics Consortium"/>
            <person name="Kohler A."/>
            <person name="Kuo A."/>
            <person name="Nagy L.G."/>
            <person name="Floudas D."/>
            <person name="Copeland A."/>
            <person name="Barry K.W."/>
            <person name="Cichocki N."/>
            <person name="Veneault-Fourrey C."/>
            <person name="LaButti K."/>
            <person name="Lindquist E.A."/>
            <person name="Lipzen A."/>
            <person name="Lundell T."/>
            <person name="Morin E."/>
            <person name="Murat C."/>
            <person name="Riley R."/>
            <person name="Ohm R."/>
            <person name="Sun H."/>
            <person name="Tunlid A."/>
            <person name="Henrissat B."/>
            <person name="Grigoriev I.V."/>
            <person name="Hibbett D.S."/>
            <person name="Martin F."/>
        </authorList>
    </citation>
    <scope>NUCLEOTIDE SEQUENCE [LARGE SCALE GENOMIC DNA]</scope>
    <source>
        <strain evidence="3">441</strain>
    </source>
</reference>
<evidence type="ECO:0000313" key="2">
    <source>
        <dbReference type="EMBL" id="KIK26504.1"/>
    </source>
</evidence>
<reference evidence="2 3" key="1">
    <citation type="submission" date="2014-04" db="EMBL/GenBank/DDBJ databases">
        <authorList>
            <consortium name="DOE Joint Genome Institute"/>
            <person name="Kuo A."/>
            <person name="Kohler A."/>
            <person name="Costa M.D."/>
            <person name="Nagy L.G."/>
            <person name="Floudas D."/>
            <person name="Copeland A."/>
            <person name="Barry K.W."/>
            <person name="Cichocki N."/>
            <person name="Veneault-Fourrey C."/>
            <person name="LaButti K."/>
            <person name="Lindquist E.A."/>
            <person name="Lipzen A."/>
            <person name="Lundell T."/>
            <person name="Morin E."/>
            <person name="Murat C."/>
            <person name="Sun H."/>
            <person name="Tunlid A."/>
            <person name="Henrissat B."/>
            <person name="Grigoriev I.V."/>
            <person name="Hibbett D.S."/>
            <person name="Martin F."/>
            <person name="Nordberg H.P."/>
            <person name="Cantor M.N."/>
            <person name="Hua S.X."/>
        </authorList>
    </citation>
    <scope>NUCLEOTIDE SEQUENCE [LARGE SCALE GENOMIC DNA]</scope>
    <source>
        <strain evidence="2 3">441</strain>
    </source>
</reference>
<gene>
    <name evidence="2" type="ORF">PISMIDRAFT_8866</name>
</gene>
<evidence type="ECO:0000256" key="1">
    <source>
        <dbReference type="SAM" id="MobiDB-lite"/>
    </source>
</evidence>
<feature type="region of interest" description="Disordered" evidence="1">
    <location>
        <begin position="143"/>
        <end position="164"/>
    </location>
</feature>
<dbReference type="HOGENOM" id="CLU_1619685_0_0_1"/>
<protein>
    <submittedName>
        <fullName evidence="2">Uncharacterized protein</fullName>
    </submittedName>
</protein>
<organism evidence="2 3">
    <name type="scientific">Pisolithus microcarpus 441</name>
    <dbReference type="NCBI Taxonomy" id="765257"/>
    <lineage>
        <taxon>Eukaryota</taxon>
        <taxon>Fungi</taxon>
        <taxon>Dikarya</taxon>
        <taxon>Basidiomycota</taxon>
        <taxon>Agaricomycotina</taxon>
        <taxon>Agaricomycetes</taxon>
        <taxon>Agaricomycetidae</taxon>
        <taxon>Boletales</taxon>
        <taxon>Sclerodermatineae</taxon>
        <taxon>Pisolithaceae</taxon>
        <taxon>Pisolithus</taxon>
    </lineage>
</organism>
<name>A0A0C9ZKK5_9AGAM</name>
<evidence type="ECO:0000313" key="3">
    <source>
        <dbReference type="Proteomes" id="UP000054018"/>
    </source>
</evidence>